<dbReference type="Gene3D" id="3.40.50.2300">
    <property type="match status" value="1"/>
</dbReference>
<dbReference type="InterPro" id="IPR001789">
    <property type="entry name" value="Sig_transdc_resp-reg_receiver"/>
</dbReference>
<evidence type="ECO:0000256" key="2">
    <source>
        <dbReference type="ARBA" id="ARBA00023012"/>
    </source>
</evidence>
<dbReference type="PROSITE" id="PS51755">
    <property type="entry name" value="OMPR_PHOB"/>
    <property type="match status" value="1"/>
</dbReference>
<dbReference type="Proteomes" id="UP000050502">
    <property type="component" value="Unassembled WGS sequence"/>
</dbReference>
<dbReference type="Gene3D" id="1.10.10.10">
    <property type="entry name" value="Winged helix-like DNA-binding domain superfamily/Winged helix DNA-binding domain"/>
    <property type="match status" value="1"/>
</dbReference>
<dbReference type="SMART" id="SM00448">
    <property type="entry name" value="REC"/>
    <property type="match status" value="1"/>
</dbReference>
<keyword evidence="2" id="KW-0902">Two-component regulatory system</keyword>
<evidence type="ECO:0000256" key="1">
    <source>
        <dbReference type="ARBA" id="ARBA00022553"/>
    </source>
</evidence>
<dbReference type="InterPro" id="IPR036388">
    <property type="entry name" value="WH-like_DNA-bd_sf"/>
</dbReference>
<dbReference type="EMBL" id="LGKN01000005">
    <property type="protein sequence ID" value="KPL87875.1"/>
    <property type="molecule type" value="Genomic_DNA"/>
</dbReference>
<dbReference type="InterPro" id="IPR016032">
    <property type="entry name" value="Sig_transdc_resp-reg_C-effctor"/>
</dbReference>
<dbReference type="Gene3D" id="6.10.250.690">
    <property type="match status" value="1"/>
</dbReference>
<keyword evidence="5" id="KW-0804">Transcription</keyword>
<evidence type="ECO:0000313" key="12">
    <source>
        <dbReference type="Proteomes" id="UP000037784"/>
    </source>
</evidence>
<keyword evidence="12" id="KW-1185">Reference proteome</keyword>
<organism evidence="10 12">
    <name type="scientific">Ardenticatena maritima</name>
    <dbReference type="NCBI Taxonomy" id="872965"/>
    <lineage>
        <taxon>Bacteria</taxon>
        <taxon>Bacillati</taxon>
        <taxon>Chloroflexota</taxon>
        <taxon>Ardenticatenia</taxon>
        <taxon>Ardenticatenales</taxon>
        <taxon>Ardenticatenaceae</taxon>
        <taxon>Ardenticatena</taxon>
    </lineage>
</organism>
<reference evidence="12" key="3">
    <citation type="submission" date="2015-08" db="EMBL/GenBank/DDBJ databases">
        <title>Draft Genome Sequence of a Heterotrophic Facultative Anaerobic Bacterium Ardenticatena maritima Strain 110S.</title>
        <authorList>
            <person name="Kawaichi S."/>
            <person name="Yoshida T."/>
            <person name="Sako Y."/>
            <person name="Nakamura R."/>
        </authorList>
    </citation>
    <scope>NUCLEOTIDE SEQUENCE [LARGE SCALE GENOMIC DNA]</scope>
    <source>
        <strain evidence="12">110S</strain>
    </source>
</reference>
<dbReference type="PANTHER" id="PTHR48111:SF40">
    <property type="entry name" value="PHOSPHATE REGULON TRANSCRIPTIONAL REGULATORY PROTEIN PHOB"/>
    <property type="match status" value="1"/>
</dbReference>
<gene>
    <name evidence="10" type="ORF">ARMA_2729</name>
    <name evidence="11" type="ORF">SE16_10050</name>
</gene>
<evidence type="ECO:0000256" key="4">
    <source>
        <dbReference type="ARBA" id="ARBA00023125"/>
    </source>
</evidence>
<dbReference type="Pfam" id="PF00072">
    <property type="entry name" value="Response_reg"/>
    <property type="match status" value="1"/>
</dbReference>
<keyword evidence="3" id="KW-0805">Transcription regulation</keyword>
<dbReference type="InterPro" id="IPR011006">
    <property type="entry name" value="CheY-like_superfamily"/>
</dbReference>
<reference evidence="10 12" key="1">
    <citation type="journal article" date="2015" name="Genome Announc.">
        <title>Draft Genome Sequence of a Heterotrophic Facultative Anaerobic Thermophilic Bacterium, Ardenticatena maritima Strain 110ST.</title>
        <authorList>
            <person name="Kawaichi S."/>
            <person name="Yoshida T."/>
            <person name="Sako Y."/>
            <person name="Nakamura R."/>
        </authorList>
    </citation>
    <scope>NUCLEOTIDE SEQUENCE [LARGE SCALE GENOMIC DNA]</scope>
    <source>
        <strain evidence="10 12">110S</strain>
    </source>
</reference>
<dbReference type="AlphaFoldDB" id="A0A0M8KBP9"/>
<dbReference type="InterPro" id="IPR001867">
    <property type="entry name" value="OmpR/PhoB-type_DNA-bd"/>
</dbReference>
<dbReference type="RefSeq" id="WP_054494008.1">
    <property type="nucleotide sequence ID" value="NZ_BBZA01000242.1"/>
</dbReference>
<dbReference type="STRING" id="872965.SE16_10050"/>
<dbReference type="PROSITE" id="PS50110">
    <property type="entry name" value="RESPONSE_REGULATORY"/>
    <property type="match status" value="1"/>
</dbReference>
<dbReference type="PANTHER" id="PTHR48111">
    <property type="entry name" value="REGULATOR OF RPOS"/>
    <property type="match status" value="1"/>
</dbReference>
<dbReference type="EMBL" id="BBZA01000242">
    <property type="protein sequence ID" value="GAP64306.1"/>
    <property type="molecule type" value="Genomic_DNA"/>
</dbReference>
<dbReference type="Pfam" id="PF00486">
    <property type="entry name" value="Trans_reg_C"/>
    <property type="match status" value="1"/>
</dbReference>
<evidence type="ECO:0000313" key="10">
    <source>
        <dbReference type="EMBL" id="GAP64306.1"/>
    </source>
</evidence>
<protein>
    <submittedName>
        <fullName evidence="10">Uncharacterized protein</fullName>
    </submittedName>
</protein>
<feature type="domain" description="OmpR/PhoB-type" evidence="9">
    <location>
        <begin position="132"/>
        <end position="231"/>
    </location>
</feature>
<dbReference type="GO" id="GO:0006355">
    <property type="term" value="P:regulation of DNA-templated transcription"/>
    <property type="evidence" value="ECO:0007669"/>
    <property type="project" value="InterPro"/>
</dbReference>
<comment type="caution">
    <text evidence="10">The sequence shown here is derived from an EMBL/GenBank/DDBJ whole genome shotgun (WGS) entry which is preliminary data.</text>
</comment>
<evidence type="ECO:0000313" key="13">
    <source>
        <dbReference type="Proteomes" id="UP000050502"/>
    </source>
</evidence>
<reference evidence="11 13" key="2">
    <citation type="submission" date="2015-07" db="EMBL/GenBank/DDBJ databases">
        <title>Whole genome sequence of Ardenticatena maritima DSM 23922.</title>
        <authorList>
            <person name="Hemp J."/>
            <person name="Ward L.M."/>
            <person name="Pace L.A."/>
            <person name="Fischer W.W."/>
        </authorList>
    </citation>
    <scope>NUCLEOTIDE SEQUENCE [LARGE SCALE GENOMIC DNA]</scope>
    <source>
        <strain evidence="11 13">110S</strain>
    </source>
</reference>
<feature type="DNA-binding region" description="OmpR/PhoB-type" evidence="7">
    <location>
        <begin position="132"/>
        <end position="231"/>
    </location>
</feature>
<dbReference type="GO" id="GO:0000156">
    <property type="term" value="F:phosphorelay response regulator activity"/>
    <property type="evidence" value="ECO:0007669"/>
    <property type="project" value="TreeGrafter"/>
</dbReference>
<dbReference type="SUPFAM" id="SSF46894">
    <property type="entry name" value="C-terminal effector domain of the bipartite response regulators"/>
    <property type="match status" value="1"/>
</dbReference>
<feature type="modified residue" description="4-aspartylphosphate" evidence="6">
    <location>
        <position position="58"/>
    </location>
</feature>
<dbReference type="SMART" id="SM00862">
    <property type="entry name" value="Trans_reg_C"/>
    <property type="match status" value="1"/>
</dbReference>
<evidence type="ECO:0000313" key="11">
    <source>
        <dbReference type="EMBL" id="KPL87875.1"/>
    </source>
</evidence>
<dbReference type="SUPFAM" id="SSF52172">
    <property type="entry name" value="CheY-like"/>
    <property type="match status" value="1"/>
</dbReference>
<dbReference type="CDD" id="cd00383">
    <property type="entry name" value="trans_reg_C"/>
    <property type="match status" value="1"/>
</dbReference>
<evidence type="ECO:0000259" key="9">
    <source>
        <dbReference type="PROSITE" id="PS51755"/>
    </source>
</evidence>
<dbReference type="Proteomes" id="UP000037784">
    <property type="component" value="Unassembled WGS sequence"/>
</dbReference>
<dbReference type="GO" id="GO:0005829">
    <property type="term" value="C:cytosol"/>
    <property type="evidence" value="ECO:0007669"/>
    <property type="project" value="TreeGrafter"/>
</dbReference>
<feature type="domain" description="Response regulatory" evidence="8">
    <location>
        <begin position="9"/>
        <end position="122"/>
    </location>
</feature>
<dbReference type="GO" id="GO:0032993">
    <property type="term" value="C:protein-DNA complex"/>
    <property type="evidence" value="ECO:0007669"/>
    <property type="project" value="TreeGrafter"/>
</dbReference>
<evidence type="ECO:0000256" key="3">
    <source>
        <dbReference type="ARBA" id="ARBA00023015"/>
    </source>
</evidence>
<evidence type="ECO:0000256" key="5">
    <source>
        <dbReference type="ARBA" id="ARBA00023163"/>
    </source>
</evidence>
<keyword evidence="4 7" id="KW-0238">DNA-binding</keyword>
<dbReference type="OrthoDB" id="9790454at2"/>
<evidence type="ECO:0000259" key="8">
    <source>
        <dbReference type="PROSITE" id="PS50110"/>
    </source>
</evidence>
<dbReference type="FunFam" id="3.40.50.2300:FF:000001">
    <property type="entry name" value="DNA-binding response regulator PhoB"/>
    <property type="match status" value="1"/>
</dbReference>
<dbReference type="InterPro" id="IPR039420">
    <property type="entry name" value="WalR-like"/>
</dbReference>
<dbReference type="PATRIC" id="fig|872965.6.peg.2058"/>
<accession>A0A0M8KBP9</accession>
<dbReference type="FunFam" id="1.10.10.10:FF:000018">
    <property type="entry name" value="DNA-binding response regulator ResD"/>
    <property type="match status" value="1"/>
</dbReference>
<sequence>MKTKSTTPTLLLAEDDDTLREGLAFNLARQGFTVLQVADGEAALDAIRDAEPDLVILDVMLPKLDGLSVCRIVRAHSDIPIILLTARTSEVDRIIGLESGADDYVVKPFSVGELVARIRAVLRRAQRSGEHEDVLEVGPFRLDLQRWRAFMHDRELVLSPREFQLLHVLLRHPGIVLSRDWLLERVWGEDYVGETRTVDVHISWLRKKIEADPSNPRYIQTVRGLGYRFEVPDDEAV</sequence>
<dbReference type="GO" id="GO:0000976">
    <property type="term" value="F:transcription cis-regulatory region binding"/>
    <property type="evidence" value="ECO:0007669"/>
    <property type="project" value="TreeGrafter"/>
</dbReference>
<keyword evidence="1 6" id="KW-0597">Phosphoprotein</keyword>
<proteinExistence type="predicted"/>
<evidence type="ECO:0000256" key="7">
    <source>
        <dbReference type="PROSITE-ProRule" id="PRU01091"/>
    </source>
</evidence>
<name>A0A0M8KBP9_9CHLR</name>
<evidence type="ECO:0000256" key="6">
    <source>
        <dbReference type="PROSITE-ProRule" id="PRU00169"/>
    </source>
</evidence>
<dbReference type="InParanoid" id="A0A0M8KBP9"/>